<dbReference type="AlphaFoldDB" id="A0A9D9GVE7"/>
<evidence type="ECO:0000313" key="2">
    <source>
        <dbReference type="Proteomes" id="UP000823634"/>
    </source>
</evidence>
<proteinExistence type="predicted"/>
<reference evidence="1" key="1">
    <citation type="submission" date="2020-10" db="EMBL/GenBank/DDBJ databases">
        <authorList>
            <person name="Gilroy R."/>
        </authorList>
    </citation>
    <scope>NUCLEOTIDE SEQUENCE</scope>
    <source>
        <strain evidence="1">17113</strain>
    </source>
</reference>
<reference evidence="1" key="2">
    <citation type="journal article" date="2021" name="PeerJ">
        <title>Extensive microbial diversity within the chicken gut microbiome revealed by metagenomics and culture.</title>
        <authorList>
            <person name="Gilroy R."/>
            <person name="Ravi A."/>
            <person name="Getino M."/>
            <person name="Pursley I."/>
            <person name="Horton D.L."/>
            <person name="Alikhan N.F."/>
            <person name="Baker D."/>
            <person name="Gharbi K."/>
            <person name="Hall N."/>
            <person name="Watson M."/>
            <person name="Adriaenssens E.M."/>
            <person name="Foster-Nyarko E."/>
            <person name="Jarju S."/>
            <person name="Secka A."/>
            <person name="Antonio M."/>
            <person name="Oren A."/>
            <person name="Chaudhuri R.R."/>
            <person name="La Ragione R."/>
            <person name="Hildebrand F."/>
            <person name="Pallen M.J."/>
        </authorList>
    </citation>
    <scope>NUCLEOTIDE SEQUENCE</scope>
    <source>
        <strain evidence="1">17113</strain>
    </source>
</reference>
<gene>
    <name evidence="1" type="ORF">IAC61_04645</name>
</gene>
<name>A0A9D9GVE7_9FIRM</name>
<dbReference type="EMBL" id="JADINA010000029">
    <property type="protein sequence ID" value="MBO8426591.1"/>
    <property type="molecule type" value="Genomic_DNA"/>
</dbReference>
<dbReference type="Proteomes" id="UP000823634">
    <property type="component" value="Unassembled WGS sequence"/>
</dbReference>
<organism evidence="1 2">
    <name type="scientific">Candidatus Alloenteromonas pullistercoris</name>
    <dbReference type="NCBI Taxonomy" id="2840785"/>
    <lineage>
        <taxon>Bacteria</taxon>
        <taxon>Bacillati</taxon>
        <taxon>Bacillota</taxon>
        <taxon>Bacillota incertae sedis</taxon>
        <taxon>Candidatus Alloenteromonas</taxon>
    </lineage>
</organism>
<accession>A0A9D9GVE7</accession>
<protein>
    <submittedName>
        <fullName evidence="1">Uncharacterized protein</fullName>
    </submittedName>
</protein>
<comment type="caution">
    <text evidence="1">The sequence shown here is derived from an EMBL/GenBank/DDBJ whole genome shotgun (WGS) entry which is preliminary data.</text>
</comment>
<sequence>MMNFLLGGLALIFSLGMFNHTYITSSLNRCFLGLYNGIAESSLIAYSSSGSTMPLLYFDVSSFQKKVREYVRGQIPFSTPTVYITMDYWNLAYPELKQQPDHVSVRLWTSGAFFDFDKTAVFTAIRLQ</sequence>
<evidence type="ECO:0000313" key="1">
    <source>
        <dbReference type="EMBL" id="MBO8426591.1"/>
    </source>
</evidence>